<feature type="region of interest" description="Disordered" evidence="1">
    <location>
        <begin position="124"/>
        <end position="160"/>
    </location>
</feature>
<dbReference type="InterPro" id="IPR012337">
    <property type="entry name" value="RNaseH-like_sf"/>
</dbReference>
<dbReference type="Proteomes" id="UP000596661">
    <property type="component" value="Chromosome 5"/>
</dbReference>
<proteinExistence type="predicted"/>
<dbReference type="EMBL" id="UZAU01000426">
    <property type="status" value="NOT_ANNOTATED_CDS"/>
    <property type="molecule type" value="Genomic_DNA"/>
</dbReference>
<dbReference type="SUPFAM" id="SSF53098">
    <property type="entry name" value="Ribonuclease H-like"/>
    <property type="match status" value="1"/>
</dbReference>
<reference evidence="3" key="1">
    <citation type="submission" date="2018-11" db="EMBL/GenBank/DDBJ databases">
        <authorList>
            <person name="Grassa J C."/>
        </authorList>
    </citation>
    <scope>NUCLEOTIDE SEQUENCE [LARGE SCALE GENOMIC DNA]</scope>
</reference>
<evidence type="ECO:0000259" key="2">
    <source>
        <dbReference type="Pfam" id="PF13456"/>
    </source>
</evidence>
<dbReference type="InterPro" id="IPR036397">
    <property type="entry name" value="RNaseH_sf"/>
</dbReference>
<dbReference type="GO" id="GO:0003676">
    <property type="term" value="F:nucleic acid binding"/>
    <property type="evidence" value="ECO:0007669"/>
    <property type="project" value="InterPro"/>
</dbReference>
<evidence type="ECO:0000313" key="3">
    <source>
        <dbReference type="EnsemblPlants" id="cds.evm.model.05.477"/>
    </source>
</evidence>
<organism evidence="3 4">
    <name type="scientific">Cannabis sativa</name>
    <name type="common">Hemp</name>
    <name type="synonym">Marijuana</name>
    <dbReference type="NCBI Taxonomy" id="3483"/>
    <lineage>
        <taxon>Eukaryota</taxon>
        <taxon>Viridiplantae</taxon>
        <taxon>Streptophyta</taxon>
        <taxon>Embryophyta</taxon>
        <taxon>Tracheophyta</taxon>
        <taxon>Spermatophyta</taxon>
        <taxon>Magnoliopsida</taxon>
        <taxon>eudicotyledons</taxon>
        <taxon>Gunneridae</taxon>
        <taxon>Pentapetalae</taxon>
        <taxon>rosids</taxon>
        <taxon>fabids</taxon>
        <taxon>Rosales</taxon>
        <taxon>Cannabaceae</taxon>
        <taxon>Cannabis</taxon>
    </lineage>
</organism>
<dbReference type="InterPro" id="IPR007062">
    <property type="entry name" value="PPI-2"/>
</dbReference>
<dbReference type="Gene3D" id="3.30.420.10">
    <property type="entry name" value="Ribonuclease H-like superfamily/Ribonuclease H"/>
    <property type="match status" value="1"/>
</dbReference>
<dbReference type="GO" id="GO:0004864">
    <property type="term" value="F:protein phosphatase inhibitor activity"/>
    <property type="evidence" value="ECO:0007669"/>
    <property type="project" value="InterPro"/>
</dbReference>
<dbReference type="EnsemblPlants" id="evm.model.05.477">
    <property type="protein sequence ID" value="cds.evm.model.05.477"/>
    <property type="gene ID" value="evm.TU.05.477"/>
</dbReference>
<dbReference type="InterPro" id="IPR002156">
    <property type="entry name" value="RNaseH_domain"/>
</dbReference>
<accession>A0A803PQK4</accession>
<feature type="domain" description="RNase H type-1" evidence="2">
    <location>
        <begin position="31"/>
        <end position="127"/>
    </location>
</feature>
<dbReference type="GO" id="GO:0009966">
    <property type="term" value="P:regulation of signal transduction"/>
    <property type="evidence" value="ECO:0007669"/>
    <property type="project" value="InterPro"/>
</dbReference>
<keyword evidence="4" id="KW-1185">Reference proteome</keyword>
<dbReference type="GO" id="GO:0004523">
    <property type="term" value="F:RNA-DNA hybrid ribonuclease activity"/>
    <property type="evidence" value="ECO:0007669"/>
    <property type="project" value="InterPro"/>
</dbReference>
<dbReference type="PANTHER" id="PTHR12398:SF20">
    <property type="entry name" value="PROTEIN PHOSPHATASE 1 REGULATORY INHIBITOR SUBUNIT 2"/>
    <property type="match status" value="1"/>
</dbReference>
<evidence type="ECO:0000313" key="4">
    <source>
        <dbReference type="Proteomes" id="UP000596661"/>
    </source>
</evidence>
<dbReference type="Pfam" id="PF13456">
    <property type="entry name" value="RVT_3"/>
    <property type="match status" value="1"/>
</dbReference>
<evidence type="ECO:0000256" key="1">
    <source>
        <dbReference type="SAM" id="MobiDB-lite"/>
    </source>
</evidence>
<feature type="compositionally biased region" description="Acidic residues" evidence="1">
    <location>
        <begin position="137"/>
        <end position="152"/>
    </location>
</feature>
<feature type="region of interest" description="Disordered" evidence="1">
    <location>
        <begin position="183"/>
        <end position="221"/>
    </location>
</feature>
<dbReference type="AlphaFoldDB" id="A0A803PQK4"/>
<protein>
    <recommendedName>
        <fullName evidence="2">RNase H type-1 domain-containing protein</fullName>
    </recommendedName>
</protein>
<dbReference type="Gramene" id="evm.model.05.477">
    <property type="protein sequence ID" value="cds.evm.model.05.477"/>
    <property type="gene ID" value="evm.TU.05.477"/>
</dbReference>
<dbReference type="PANTHER" id="PTHR12398">
    <property type="entry name" value="PROTEIN PHOSPHATASE INHIBITOR"/>
    <property type="match status" value="1"/>
</dbReference>
<name>A0A803PQK4_CANSA</name>
<reference evidence="3" key="2">
    <citation type="submission" date="2021-03" db="UniProtKB">
        <authorList>
            <consortium name="EnsemblPlants"/>
        </authorList>
    </citation>
    <scope>IDENTIFICATION</scope>
</reference>
<sequence>MGRKIPRVATWENVAAITRLPILIDVKLITTIKSNQGKPGFGVVMKDWNGSVVAGLSIPAAGNIQPLLAEALALRVGMNWCYHIRIPLAVIETDSRFLVDKVCGHKRDLSALFDVVDDIRTSSSRETTQRSSGWTSSDDEADAMEQDDEDPETDKNGRSFREHRRAHYDEFWKVKELRRKGSFLEDEEEDEADKQRRNAMSSSLAASGSGHGSGVTDIDIDDETGATLNQNCWCSG</sequence>